<accession>A0A2T9Z1Q9</accession>
<protein>
    <recommendedName>
        <fullName evidence="6">Large ribosomal subunit protein mL49</fullName>
    </recommendedName>
</protein>
<dbReference type="GO" id="GO:0005762">
    <property type="term" value="C:mitochondrial large ribosomal subunit"/>
    <property type="evidence" value="ECO:0007669"/>
    <property type="project" value="TreeGrafter"/>
</dbReference>
<proteinExistence type="inferred from homology"/>
<keyword evidence="4" id="KW-0496">Mitochondrion</keyword>
<dbReference type="Pfam" id="PF05046">
    <property type="entry name" value="Img2"/>
    <property type="match status" value="1"/>
</dbReference>
<dbReference type="AlphaFoldDB" id="A0A2T9Z1Q9"/>
<evidence type="ECO:0000256" key="6">
    <source>
        <dbReference type="ARBA" id="ARBA00035191"/>
    </source>
</evidence>
<dbReference type="Gene3D" id="3.30.780.10">
    <property type="entry name" value="SUI1-like domain"/>
    <property type="match status" value="1"/>
</dbReference>
<sequence length="125" mass="14357">MLFNSIKHSSINGNSLIFKTLAKSRNFSSTIKCQNINLVTPKDQLPYFIQRTQFKSLPIYTEFRNNGSRKLTMIRKVEGNISLLKSELDKIFGSENVVIKKINNSIVIKGICVREVRQFLTKKGF</sequence>
<keyword evidence="5" id="KW-0687">Ribonucleoprotein</keyword>
<dbReference type="STRING" id="61424.A0A2T9Z1Q9"/>
<reference evidence="7 8" key="1">
    <citation type="journal article" date="2018" name="MBio">
        <title>Comparative Genomics Reveals the Core Gene Toolbox for the Fungus-Insect Symbiosis.</title>
        <authorList>
            <person name="Wang Y."/>
            <person name="Stata M."/>
            <person name="Wang W."/>
            <person name="Stajich J.E."/>
            <person name="White M.M."/>
            <person name="Moncalvo J.M."/>
        </authorList>
    </citation>
    <scope>NUCLEOTIDE SEQUENCE [LARGE SCALE GENOMIC DNA]</scope>
    <source>
        <strain evidence="7 8">AUS-77-4</strain>
    </source>
</reference>
<evidence type="ECO:0000256" key="2">
    <source>
        <dbReference type="ARBA" id="ARBA00005677"/>
    </source>
</evidence>
<dbReference type="PANTHER" id="PTHR13477">
    <property type="entry name" value="MITOCHONDRIAL 39S RIBOSOMAL PROTEIN L49"/>
    <property type="match status" value="1"/>
</dbReference>
<dbReference type="Proteomes" id="UP000245699">
    <property type="component" value="Unassembled WGS sequence"/>
</dbReference>
<evidence type="ECO:0000256" key="4">
    <source>
        <dbReference type="ARBA" id="ARBA00023128"/>
    </source>
</evidence>
<dbReference type="OrthoDB" id="19439at2759"/>
<evidence type="ECO:0000256" key="1">
    <source>
        <dbReference type="ARBA" id="ARBA00004173"/>
    </source>
</evidence>
<dbReference type="GO" id="GO:0006412">
    <property type="term" value="P:translation"/>
    <property type="evidence" value="ECO:0007669"/>
    <property type="project" value="InterPro"/>
</dbReference>
<comment type="similarity">
    <text evidence="2">Belongs to the mitochondrion-specific ribosomal protein mL49 family.</text>
</comment>
<comment type="subcellular location">
    <subcellularLocation>
        <location evidence="1">Mitochondrion</location>
    </subcellularLocation>
</comment>
<comment type="caution">
    <text evidence="7">The sequence shown here is derived from an EMBL/GenBank/DDBJ whole genome shotgun (WGS) entry which is preliminary data.</text>
</comment>
<evidence type="ECO:0000256" key="3">
    <source>
        <dbReference type="ARBA" id="ARBA00022980"/>
    </source>
</evidence>
<dbReference type="GO" id="GO:0003735">
    <property type="term" value="F:structural constituent of ribosome"/>
    <property type="evidence" value="ECO:0007669"/>
    <property type="project" value="InterPro"/>
</dbReference>
<keyword evidence="8" id="KW-1185">Reference proteome</keyword>
<keyword evidence="3" id="KW-0689">Ribosomal protein</keyword>
<organism evidence="7 8">
    <name type="scientific">Furculomyces boomerangus</name>
    <dbReference type="NCBI Taxonomy" id="61424"/>
    <lineage>
        <taxon>Eukaryota</taxon>
        <taxon>Fungi</taxon>
        <taxon>Fungi incertae sedis</taxon>
        <taxon>Zoopagomycota</taxon>
        <taxon>Kickxellomycotina</taxon>
        <taxon>Harpellomycetes</taxon>
        <taxon>Harpellales</taxon>
        <taxon>Harpellaceae</taxon>
        <taxon>Furculomyces</taxon>
    </lineage>
</organism>
<dbReference type="PANTHER" id="PTHR13477:SF0">
    <property type="entry name" value="LARGE RIBOSOMAL SUBUNIT PROTEIN ML49"/>
    <property type="match status" value="1"/>
</dbReference>
<dbReference type="EMBL" id="MBFT01000076">
    <property type="protein sequence ID" value="PVU98525.1"/>
    <property type="molecule type" value="Genomic_DNA"/>
</dbReference>
<evidence type="ECO:0000313" key="8">
    <source>
        <dbReference type="Proteomes" id="UP000245699"/>
    </source>
</evidence>
<evidence type="ECO:0000256" key="5">
    <source>
        <dbReference type="ARBA" id="ARBA00023274"/>
    </source>
</evidence>
<evidence type="ECO:0000313" key="7">
    <source>
        <dbReference type="EMBL" id="PVU98525.1"/>
    </source>
</evidence>
<dbReference type="InterPro" id="IPR007740">
    <property type="entry name" value="Ribosomal_mL49"/>
</dbReference>
<name>A0A2T9Z1Q9_9FUNG</name>
<gene>
    <name evidence="7" type="ORF">BB559_001501</name>
</gene>